<keyword evidence="3" id="KW-0735">Signal-anchor</keyword>
<dbReference type="RefSeq" id="WP_010328151.1">
    <property type="nucleotide sequence ID" value="NZ_CP026362.1"/>
</dbReference>
<dbReference type="EMBL" id="JALAOH010000046">
    <property type="protein sequence ID" value="MCY8317976.1"/>
    <property type="molecule type" value="Genomic_DNA"/>
</dbReference>
<name>A0AAP3FU49_BACVA</name>
<keyword evidence="6" id="KW-0472">Membrane</keyword>
<evidence type="ECO:0000256" key="4">
    <source>
        <dbReference type="ARBA" id="ARBA00023157"/>
    </source>
</evidence>
<evidence type="ECO:0000313" key="8">
    <source>
        <dbReference type="EMBL" id="MCY8317976.1"/>
    </source>
</evidence>
<dbReference type="GO" id="GO:0017004">
    <property type="term" value="P:cytochrome complex assembly"/>
    <property type="evidence" value="ECO:0007669"/>
    <property type="project" value="UniProtKB-KW"/>
</dbReference>
<dbReference type="Pfam" id="PF00578">
    <property type="entry name" value="AhpC-TSA"/>
    <property type="match status" value="1"/>
</dbReference>
<protein>
    <submittedName>
        <fullName evidence="8">Thiol-disulfide oxidoreductase ResA</fullName>
    </submittedName>
</protein>
<dbReference type="PROSITE" id="PS51352">
    <property type="entry name" value="THIOREDOXIN_2"/>
    <property type="match status" value="1"/>
</dbReference>
<keyword evidence="4" id="KW-1015">Disulfide bond</keyword>
<gene>
    <name evidence="8" type="primary">resA</name>
    <name evidence="8" type="ORF">MOC71_14810</name>
</gene>
<proteinExistence type="predicted"/>
<comment type="caution">
    <text evidence="8">The sequence shown here is derived from an EMBL/GenBank/DDBJ whole genome shotgun (WGS) entry which is preliminary data.</text>
</comment>
<dbReference type="PANTHER" id="PTHR42852">
    <property type="entry name" value="THIOL:DISULFIDE INTERCHANGE PROTEIN DSBE"/>
    <property type="match status" value="1"/>
</dbReference>
<dbReference type="InterPro" id="IPR000866">
    <property type="entry name" value="AhpC/TSA"/>
</dbReference>
<feature type="domain" description="Thioredoxin" evidence="7">
    <location>
        <begin position="36"/>
        <end position="174"/>
    </location>
</feature>
<dbReference type="NCBIfam" id="NF002854">
    <property type="entry name" value="PRK03147.1"/>
    <property type="match status" value="1"/>
</dbReference>
<dbReference type="GO" id="GO:0016491">
    <property type="term" value="F:oxidoreductase activity"/>
    <property type="evidence" value="ECO:0007669"/>
    <property type="project" value="InterPro"/>
</dbReference>
<sequence>MKRNRRLFIRTGILLILICALGYTIYNAVFAGKESISEGSDAPNFVLEDTNGKRIELSDLKGKGVFLNFWGTWCEPCKKEFPYMANQYKHFKDKGIEVVAVNVGESKIAVHNFIKSYGVNFPVVLDTDRQVLDAYDVSPLPTTFLINPEGKVVKVVTGTMTESMIHDYMNLIKPGETSG</sequence>
<dbReference type="PANTHER" id="PTHR42852:SF6">
    <property type="entry name" value="THIOL:DISULFIDE INTERCHANGE PROTEIN DSBE"/>
    <property type="match status" value="1"/>
</dbReference>
<dbReference type="InterPro" id="IPR017937">
    <property type="entry name" value="Thioredoxin_CS"/>
</dbReference>
<evidence type="ECO:0000256" key="2">
    <source>
        <dbReference type="ARBA" id="ARBA00022748"/>
    </source>
</evidence>
<dbReference type="CDD" id="cd02966">
    <property type="entry name" value="TlpA_like_family"/>
    <property type="match status" value="1"/>
</dbReference>
<keyword evidence="6" id="KW-1133">Transmembrane helix</keyword>
<dbReference type="InterPro" id="IPR013766">
    <property type="entry name" value="Thioredoxin_domain"/>
</dbReference>
<dbReference type="AlphaFoldDB" id="A0AAP3FU49"/>
<dbReference type="Proteomes" id="UP001067121">
    <property type="component" value="Unassembled WGS sequence"/>
</dbReference>
<dbReference type="Gene3D" id="3.40.30.10">
    <property type="entry name" value="Glutaredoxin"/>
    <property type="match status" value="1"/>
</dbReference>
<dbReference type="InterPro" id="IPR036249">
    <property type="entry name" value="Thioredoxin-like_sf"/>
</dbReference>
<evidence type="ECO:0000256" key="5">
    <source>
        <dbReference type="ARBA" id="ARBA00023284"/>
    </source>
</evidence>
<evidence type="ECO:0000256" key="6">
    <source>
        <dbReference type="SAM" id="Phobius"/>
    </source>
</evidence>
<feature type="transmembrane region" description="Helical" evidence="6">
    <location>
        <begin position="7"/>
        <end position="26"/>
    </location>
</feature>
<keyword evidence="2" id="KW-0201">Cytochrome c-type biogenesis</keyword>
<keyword evidence="6" id="KW-0812">Transmembrane</keyword>
<evidence type="ECO:0000259" key="7">
    <source>
        <dbReference type="PROSITE" id="PS51352"/>
    </source>
</evidence>
<dbReference type="GO" id="GO:0016209">
    <property type="term" value="F:antioxidant activity"/>
    <property type="evidence" value="ECO:0007669"/>
    <property type="project" value="InterPro"/>
</dbReference>
<dbReference type="InterPro" id="IPR050553">
    <property type="entry name" value="Thioredoxin_ResA/DsbE_sf"/>
</dbReference>
<evidence type="ECO:0000313" key="9">
    <source>
        <dbReference type="Proteomes" id="UP001067121"/>
    </source>
</evidence>
<dbReference type="GeneID" id="76987239"/>
<dbReference type="PROSITE" id="PS00194">
    <property type="entry name" value="THIOREDOXIN_1"/>
    <property type="match status" value="1"/>
</dbReference>
<evidence type="ECO:0000256" key="1">
    <source>
        <dbReference type="ARBA" id="ARBA00004196"/>
    </source>
</evidence>
<organism evidence="8 9">
    <name type="scientific">Bacillus vallismortis</name>
    <dbReference type="NCBI Taxonomy" id="72361"/>
    <lineage>
        <taxon>Bacteria</taxon>
        <taxon>Bacillati</taxon>
        <taxon>Bacillota</taxon>
        <taxon>Bacilli</taxon>
        <taxon>Bacillales</taxon>
        <taxon>Bacillaceae</taxon>
        <taxon>Bacillus</taxon>
    </lineage>
</organism>
<accession>A0AAP3FU49</accession>
<comment type="subcellular location">
    <subcellularLocation>
        <location evidence="1">Cell envelope</location>
    </subcellularLocation>
</comment>
<evidence type="ECO:0000256" key="3">
    <source>
        <dbReference type="ARBA" id="ARBA00022968"/>
    </source>
</evidence>
<keyword evidence="5" id="KW-0676">Redox-active center</keyword>
<dbReference type="SUPFAM" id="SSF52833">
    <property type="entry name" value="Thioredoxin-like"/>
    <property type="match status" value="1"/>
</dbReference>
<reference evidence="8" key="1">
    <citation type="submission" date="2022-02" db="EMBL/GenBank/DDBJ databases">
        <title>Crop Bioprotection Bacillus Genome Sequencing.</title>
        <authorList>
            <person name="Dunlap C."/>
        </authorList>
    </citation>
    <scope>NUCLEOTIDE SEQUENCE</scope>
    <source>
        <strain evidence="8">98-1</strain>
    </source>
</reference>
<dbReference type="GO" id="GO:0030313">
    <property type="term" value="C:cell envelope"/>
    <property type="evidence" value="ECO:0007669"/>
    <property type="project" value="UniProtKB-SubCell"/>
</dbReference>